<protein>
    <submittedName>
        <fullName evidence="10">Zinc finger protein 37</fullName>
    </submittedName>
</protein>
<evidence type="ECO:0000313" key="12">
    <source>
        <dbReference type="Proteomes" id="UP000790347"/>
    </source>
</evidence>
<comment type="subcellular location">
    <subcellularLocation>
        <location evidence="1">Nucleus</location>
    </subcellularLocation>
</comment>
<evidence type="ECO:0000256" key="8">
    <source>
        <dbReference type="PROSITE-ProRule" id="PRU00042"/>
    </source>
</evidence>
<dbReference type="GO" id="GO:0008270">
    <property type="term" value="F:zinc ion binding"/>
    <property type="evidence" value="ECO:0007669"/>
    <property type="project" value="UniProtKB-KW"/>
</dbReference>
<dbReference type="GO" id="GO:0000978">
    <property type="term" value="F:RNA polymerase II cis-regulatory region sequence-specific DNA binding"/>
    <property type="evidence" value="ECO:0007669"/>
    <property type="project" value="TreeGrafter"/>
</dbReference>
<reference evidence="11" key="1">
    <citation type="submission" date="2013-05" db="EMBL/GenBank/DDBJ databases">
        <authorList>
            <person name="Yim A.K.Y."/>
            <person name="Chan T.F."/>
            <person name="Ji K.M."/>
            <person name="Liu X.Y."/>
            <person name="Zhou J.W."/>
            <person name="Li R.Q."/>
            <person name="Yang K.Y."/>
            <person name="Li J."/>
            <person name="Li M."/>
            <person name="Law P.T.W."/>
            <person name="Wu Y.L."/>
            <person name="Cai Z.L."/>
            <person name="Qin H."/>
            <person name="Bao Y."/>
            <person name="Leung R.K.K."/>
            <person name="Ng P.K.S."/>
            <person name="Zou J."/>
            <person name="Zhong X.J."/>
            <person name="Ran P.X."/>
            <person name="Zhong N.S."/>
            <person name="Liu Z.G."/>
            <person name="Tsui S.K.W."/>
        </authorList>
    </citation>
    <scope>NUCLEOTIDE SEQUENCE</scope>
    <source>
        <strain evidence="11">Derf</strain>
        <tissue evidence="11">Whole organism</tissue>
    </source>
</reference>
<dbReference type="GO" id="GO:0005634">
    <property type="term" value="C:nucleus"/>
    <property type="evidence" value="ECO:0007669"/>
    <property type="project" value="UniProtKB-SubCell"/>
</dbReference>
<evidence type="ECO:0000313" key="11">
    <source>
        <dbReference type="EMBL" id="KAH9502135.1"/>
    </source>
</evidence>
<keyword evidence="6" id="KW-0539">Nucleus</keyword>
<reference evidence="10" key="2">
    <citation type="submission" date="2020-06" db="EMBL/GenBank/DDBJ databases">
        <authorList>
            <person name="Ji K."/>
            <person name="Li J."/>
        </authorList>
    </citation>
    <scope>NUCLEOTIDE SEQUENCE</scope>
    <source>
        <strain evidence="10">JKM2019</strain>
        <tissue evidence="10">Whole body</tissue>
    </source>
</reference>
<evidence type="ECO:0000259" key="9">
    <source>
        <dbReference type="PROSITE" id="PS50157"/>
    </source>
</evidence>
<dbReference type="PANTHER" id="PTHR24388:SF54">
    <property type="entry name" value="PROTEIN ESCARGOT"/>
    <property type="match status" value="1"/>
</dbReference>
<dbReference type="PROSITE" id="PS50157">
    <property type="entry name" value="ZINC_FINGER_C2H2_2"/>
    <property type="match status" value="2"/>
</dbReference>
<organism evidence="11 12">
    <name type="scientific">Dermatophagoides farinae</name>
    <name type="common">American house dust mite</name>
    <dbReference type="NCBI Taxonomy" id="6954"/>
    <lineage>
        <taxon>Eukaryota</taxon>
        <taxon>Metazoa</taxon>
        <taxon>Ecdysozoa</taxon>
        <taxon>Arthropoda</taxon>
        <taxon>Chelicerata</taxon>
        <taxon>Arachnida</taxon>
        <taxon>Acari</taxon>
        <taxon>Acariformes</taxon>
        <taxon>Sarcoptiformes</taxon>
        <taxon>Astigmata</taxon>
        <taxon>Psoroptidia</taxon>
        <taxon>Analgoidea</taxon>
        <taxon>Pyroglyphidae</taxon>
        <taxon>Dermatophagoidinae</taxon>
        <taxon>Dermatophagoides</taxon>
    </lineage>
</organism>
<evidence type="ECO:0000256" key="4">
    <source>
        <dbReference type="ARBA" id="ARBA00022771"/>
    </source>
</evidence>
<dbReference type="Gene3D" id="3.30.160.60">
    <property type="entry name" value="Classic Zinc Finger"/>
    <property type="match status" value="2"/>
</dbReference>
<sequence length="204" mass="23997">MDKLLKSTIEKVLATTTSADYERLLLRMDYIEQRLMNRVTNIETRLANCSHNIESITGDFIEHRKQKLGEQQHSEEPEPNSIAVDVIIDESLDASIPSSSSTMTEDKRFKCGYCEMTYDDKSLLDCHLVVHKEHLAKLYKYECKTCGKRIRIYSDFKRHLAKHSMGERFKCPHCQLEYARLHTLRYHIYKNHPGQETIPELYRK</sequence>
<keyword evidence="3" id="KW-0677">Repeat</keyword>
<evidence type="ECO:0000256" key="7">
    <source>
        <dbReference type="ARBA" id="ARBA00037948"/>
    </source>
</evidence>
<evidence type="ECO:0000256" key="3">
    <source>
        <dbReference type="ARBA" id="ARBA00022737"/>
    </source>
</evidence>
<dbReference type="PANTHER" id="PTHR24388">
    <property type="entry name" value="ZINC FINGER PROTEIN"/>
    <property type="match status" value="1"/>
</dbReference>
<feature type="domain" description="C2H2-type" evidence="9">
    <location>
        <begin position="141"/>
        <end position="168"/>
    </location>
</feature>
<keyword evidence="4 8" id="KW-0863">Zinc-finger</keyword>
<feature type="domain" description="C2H2-type" evidence="9">
    <location>
        <begin position="169"/>
        <end position="197"/>
    </location>
</feature>
<evidence type="ECO:0000313" key="10">
    <source>
        <dbReference type="EMBL" id="KAH7640206.1"/>
    </source>
</evidence>
<dbReference type="InterPro" id="IPR036236">
    <property type="entry name" value="Znf_C2H2_sf"/>
</dbReference>
<keyword evidence="2" id="KW-0479">Metal-binding</keyword>
<dbReference type="GO" id="GO:0000981">
    <property type="term" value="F:DNA-binding transcription factor activity, RNA polymerase II-specific"/>
    <property type="evidence" value="ECO:0007669"/>
    <property type="project" value="TreeGrafter"/>
</dbReference>
<dbReference type="Proteomes" id="UP000790347">
    <property type="component" value="Unassembled WGS sequence"/>
</dbReference>
<dbReference type="AlphaFoldDB" id="A0A922HR34"/>
<name>A0A922HR34_DERFA</name>
<dbReference type="InterPro" id="IPR013087">
    <property type="entry name" value="Znf_C2H2_type"/>
</dbReference>
<evidence type="ECO:0000256" key="6">
    <source>
        <dbReference type="ARBA" id="ARBA00023242"/>
    </source>
</evidence>
<keyword evidence="5" id="KW-0862">Zinc</keyword>
<evidence type="ECO:0000256" key="1">
    <source>
        <dbReference type="ARBA" id="ARBA00004123"/>
    </source>
</evidence>
<proteinExistence type="inferred from homology"/>
<dbReference type="PROSITE" id="PS00028">
    <property type="entry name" value="ZINC_FINGER_C2H2_1"/>
    <property type="match status" value="3"/>
</dbReference>
<reference evidence="11" key="4">
    <citation type="journal article" date="2022" name="Res Sq">
        <title>Comparative Genomics Reveals Insights into the Divergent Evolution of Astigmatic Mites and Household Pest Adaptations.</title>
        <authorList>
            <person name="Xiong Q."/>
            <person name="Wan A.T.-Y."/>
            <person name="Liu X.-Y."/>
            <person name="Fung C.S.-H."/>
            <person name="Xiao X."/>
            <person name="Malainual N."/>
            <person name="Hou J."/>
            <person name="Wang L."/>
            <person name="Wang M."/>
            <person name="Yang K."/>
            <person name="Cui Y."/>
            <person name="Leung E."/>
            <person name="Nong W."/>
            <person name="Shin S.-K."/>
            <person name="Au S."/>
            <person name="Jeong K.Y."/>
            <person name="Chew F.T."/>
            <person name="Hui J."/>
            <person name="Leung T.F."/>
            <person name="Tungtrongchitr A."/>
            <person name="Zhong N."/>
            <person name="Liu Z."/>
            <person name="Tsui S."/>
        </authorList>
    </citation>
    <scope>NUCLEOTIDE SEQUENCE</scope>
    <source>
        <strain evidence="11">Derf</strain>
        <tissue evidence="11">Whole organism</tissue>
    </source>
</reference>
<comment type="similarity">
    <text evidence="7">Belongs to the snail C2H2-type zinc-finger protein family.</text>
</comment>
<evidence type="ECO:0000256" key="5">
    <source>
        <dbReference type="ARBA" id="ARBA00022833"/>
    </source>
</evidence>
<dbReference type="EMBL" id="SDOV01000005">
    <property type="protein sequence ID" value="KAH7640206.1"/>
    <property type="molecule type" value="Genomic_DNA"/>
</dbReference>
<dbReference type="EMBL" id="ASGP02000006">
    <property type="protein sequence ID" value="KAH9502135.1"/>
    <property type="molecule type" value="Genomic_DNA"/>
</dbReference>
<comment type="caution">
    <text evidence="11">The sequence shown here is derived from an EMBL/GenBank/DDBJ whole genome shotgun (WGS) entry which is preliminary data.</text>
</comment>
<dbReference type="InterPro" id="IPR050527">
    <property type="entry name" value="Snail/Krueppel_Znf"/>
</dbReference>
<dbReference type="Pfam" id="PF00096">
    <property type="entry name" value="zf-C2H2"/>
    <property type="match status" value="1"/>
</dbReference>
<dbReference type="Proteomes" id="UP000828236">
    <property type="component" value="Unassembled WGS sequence"/>
</dbReference>
<dbReference type="SUPFAM" id="SSF57667">
    <property type="entry name" value="beta-beta-alpha zinc fingers"/>
    <property type="match status" value="2"/>
</dbReference>
<gene>
    <name evidence="11" type="ORF">DERF_012924</name>
    <name evidence="10" type="ORF">HUG17_7673</name>
</gene>
<accession>A0A922HR34</accession>
<keyword evidence="12" id="KW-1185">Reference proteome</keyword>
<reference evidence="10" key="3">
    <citation type="journal article" date="2021" name="World Allergy Organ. J.">
        <title>Chromosome-level assembly of Dermatophagoides farinae genome and transcriptome reveals two novel allergens Der f 37 and Der f 39.</title>
        <authorList>
            <person name="Chen J."/>
            <person name="Cai Z."/>
            <person name="Fan D."/>
            <person name="Hu J."/>
            <person name="Hou Y."/>
            <person name="He Y."/>
            <person name="Zhang Z."/>
            <person name="Zhao Z."/>
            <person name="Gao P."/>
            <person name="Hu W."/>
            <person name="Sun J."/>
            <person name="Li J."/>
            <person name="Ji K."/>
        </authorList>
    </citation>
    <scope>NUCLEOTIDE SEQUENCE</scope>
    <source>
        <strain evidence="10">JKM2019</strain>
    </source>
</reference>
<evidence type="ECO:0000256" key="2">
    <source>
        <dbReference type="ARBA" id="ARBA00022723"/>
    </source>
</evidence>
<dbReference type="SMART" id="SM00355">
    <property type="entry name" value="ZnF_C2H2"/>
    <property type="match status" value="3"/>
</dbReference>